<gene>
    <name evidence="1" type="ORF">ACFSX4_01210</name>
</gene>
<organism evidence="1 2">
    <name type="scientific">Corticicoccus populi</name>
    <dbReference type="NCBI Taxonomy" id="1812821"/>
    <lineage>
        <taxon>Bacteria</taxon>
        <taxon>Bacillati</taxon>
        <taxon>Bacillota</taxon>
        <taxon>Bacilli</taxon>
        <taxon>Bacillales</taxon>
        <taxon>Staphylococcaceae</taxon>
        <taxon>Corticicoccus</taxon>
    </lineage>
</organism>
<protein>
    <submittedName>
        <fullName evidence="1">DUF6731 family protein</fullName>
    </submittedName>
</protein>
<comment type="caution">
    <text evidence="1">The sequence shown here is derived from an EMBL/GenBank/DDBJ whole genome shotgun (WGS) entry which is preliminary data.</text>
</comment>
<name>A0ABW5WRK6_9STAP</name>
<evidence type="ECO:0000313" key="2">
    <source>
        <dbReference type="Proteomes" id="UP001597519"/>
    </source>
</evidence>
<sequence length="98" mass="11498">MGHVKSEALEDSDSNQLIEDIVNNQDIIPKANVSFKEQMDSKAELADLLKMKMNSIVDFDIPERATLREDAILNKIRFNYEDEFKERINNFFKVYGRR</sequence>
<dbReference type="EMBL" id="JBHUOQ010000001">
    <property type="protein sequence ID" value="MFD2829065.1"/>
    <property type="molecule type" value="Genomic_DNA"/>
</dbReference>
<evidence type="ECO:0000313" key="1">
    <source>
        <dbReference type="EMBL" id="MFD2829065.1"/>
    </source>
</evidence>
<dbReference type="Proteomes" id="UP001597519">
    <property type="component" value="Unassembled WGS sequence"/>
</dbReference>
<dbReference type="Pfam" id="PF20505">
    <property type="entry name" value="DUF6731"/>
    <property type="match status" value="1"/>
</dbReference>
<proteinExistence type="predicted"/>
<accession>A0ABW5WRK6</accession>
<dbReference type="InterPro" id="IPR046618">
    <property type="entry name" value="DUF6731"/>
</dbReference>
<reference evidence="2" key="1">
    <citation type="journal article" date="2019" name="Int. J. Syst. Evol. Microbiol.">
        <title>The Global Catalogue of Microorganisms (GCM) 10K type strain sequencing project: providing services to taxonomists for standard genome sequencing and annotation.</title>
        <authorList>
            <consortium name="The Broad Institute Genomics Platform"/>
            <consortium name="The Broad Institute Genome Sequencing Center for Infectious Disease"/>
            <person name="Wu L."/>
            <person name="Ma J."/>
        </authorList>
    </citation>
    <scope>NUCLEOTIDE SEQUENCE [LARGE SCALE GENOMIC DNA]</scope>
    <source>
        <strain evidence="2">KCTC 33575</strain>
    </source>
</reference>
<dbReference type="RefSeq" id="WP_377770732.1">
    <property type="nucleotide sequence ID" value="NZ_JBHUOQ010000001.1"/>
</dbReference>
<keyword evidence="2" id="KW-1185">Reference proteome</keyword>